<name>A0A8J8KBU6_9BACI</name>
<feature type="transmembrane region" description="Helical" evidence="1">
    <location>
        <begin position="177"/>
        <end position="198"/>
    </location>
</feature>
<gene>
    <name evidence="2" type="ORF">HR057_06405</name>
</gene>
<accession>A0A8J8KBU6</accession>
<dbReference type="RefSeq" id="WP_173730605.1">
    <property type="nucleotide sequence ID" value="NZ_JABTTE010000006.1"/>
</dbReference>
<sequence length="487" mass="52235">MDVLIIILALGLLMFLAFRGFSVILFAPLCALFAVFLTDPTHVLPYFSNIYMVKLVDFVRLYFPVFILGALFGKLVEISGVAKSIAKIIVQFIGPKQAILAIVLMGAILTYSGVSLFVAVFAIYPFANQLFREANIPKRLIPATIAVSAFTFSMDALPGSPQIQNVIPTTFFNTNIYAAPLLGSIGAIFIATFSLLYLNHCRKKAAKIGEGYFGIGDKAINKEAEAELAATSIAAMESTMPSESIAGNKITRRDWLAFIPLLIVGVMNKFFTEYIPVWYANGFDFAAIGLETYGSVNMSQVIGIWSVELALIMGILATILVNVQAAKLNFKSCMQVGISGSLLATMNTASEYGFGGIIAALPGFSAIQDFLTGFFSNPLLNGAIMTNVLCGITGSGSGGLSISLGLMADTYIQAAQEYGIPLEVLHRVLAMSAGGFDTLPHNGAVITLLLVCGLTHRQAYKDIFAITVIKTLAVFFIIGVFSLFAIV</sequence>
<feature type="transmembrane region" description="Helical" evidence="1">
    <location>
        <begin position="98"/>
        <end position="127"/>
    </location>
</feature>
<keyword evidence="1" id="KW-0472">Membrane</keyword>
<evidence type="ECO:0000313" key="3">
    <source>
        <dbReference type="Proteomes" id="UP000625804"/>
    </source>
</evidence>
<dbReference type="Proteomes" id="UP000625804">
    <property type="component" value="Unassembled WGS sequence"/>
</dbReference>
<keyword evidence="1" id="KW-1133">Transmembrane helix</keyword>
<dbReference type="AlphaFoldDB" id="A0A8J8KBU6"/>
<feature type="transmembrane region" description="Helical" evidence="1">
    <location>
        <begin position="463"/>
        <end position="486"/>
    </location>
</feature>
<comment type="caution">
    <text evidence="2">The sequence shown here is derived from an EMBL/GenBank/DDBJ whole genome shotgun (WGS) entry which is preliminary data.</text>
</comment>
<feature type="transmembrane region" description="Helical" evidence="1">
    <location>
        <begin position="300"/>
        <end position="321"/>
    </location>
</feature>
<dbReference type="PANTHER" id="PTHR30354">
    <property type="entry name" value="GNT FAMILY GLUCONATE TRANSPORTER"/>
    <property type="match status" value="1"/>
</dbReference>
<protein>
    <submittedName>
        <fullName evidence="2">GntP family permease</fullName>
    </submittedName>
</protein>
<dbReference type="EMBL" id="JABTTE010000006">
    <property type="protein sequence ID" value="NSL51398.1"/>
    <property type="molecule type" value="Genomic_DNA"/>
</dbReference>
<proteinExistence type="predicted"/>
<feature type="transmembrane region" description="Helical" evidence="1">
    <location>
        <begin position="6"/>
        <end position="37"/>
    </location>
</feature>
<dbReference type="Pfam" id="PF02447">
    <property type="entry name" value="GntP_permease"/>
    <property type="match status" value="1"/>
</dbReference>
<keyword evidence="1" id="KW-0812">Transmembrane</keyword>
<dbReference type="GO" id="GO:0015128">
    <property type="term" value="F:gluconate transmembrane transporter activity"/>
    <property type="evidence" value="ECO:0007669"/>
    <property type="project" value="InterPro"/>
</dbReference>
<dbReference type="InterPro" id="IPR003474">
    <property type="entry name" value="Glcn_transporter"/>
</dbReference>
<evidence type="ECO:0000256" key="1">
    <source>
        <dbReference type="SAM" id="Phobius"/>
    </source>
</evidence>
<feature type="transmembrane region" description="Helical" evidence="1">
    <location>
        <begin position="255"/>
        <end position="280"/>
    </location>
</feature>
<feature type="transmembrane region" description="Helical" evidence="1">
    <location>
        <begin position="58"/>
        <end position="78"/>
    </location>
</feature>
<dbReference type="GO" id="GO:0005886">
    <property type="term" value="C:plasma membrane"/>
    <property type="evidence" value="ECO:0007669"/>
    <property type="project" value="TreeGrafter"/>
</dbReference>
<organism evidence="2 3">
    <name type="scientific">Calidifontibacillus erzurumensis</name>
    <dbReference type="NCBI Taxonomy" id="2741433"/>
    <lineage>
        <taxon>Bacteria</taxon>
        <taxon>Bacillati</taxon>
        <taxon>Bacillota</taxon>
        <taxon>Bacilli</taxon>
        <taxon>Bacillales</taxon>
        <taxon>Bacillaceae</taxon>
        <taxon>Calidifontibacillus/Schinkia group</taxon>
        <taxon>Calidifontibacillus</taxon>
    </lineage>
</organism>
<reference evidence="2" key="1">
    <citation type="submission" date="2020-06" db="EMBL/GenBank/DDBJ databases">
        <title>A novel thermopfilic bacterium from Erzurum, Turkey.</title>
        <authorList>
            <person name="Adiguzel A."/>
            <person name="Ay H."/>
            <person name="Baltaci M.O."/>
        </authorList>
    </citation>
    <scope>NUCLEOTIDE SEQUENCE</scope>
    <source>
        <strain evidence="2">P2</strain>
    </source>
</reference>
<evidence type="ECO:0000313" key="2">
    <source>
        <dbReference type="EMBL" id="NSL51398.1"/>
    </source>
</evidence>
<dbReference type="PANTHER" id="PTHR30354:SF7">
    <property type="entry name" value="BLL7963 PROTEIN"/>
    <property type="match status" value="1"/>
</dbReference>
<keyword evidence="3" id="KW-1185">Reference proteome</keyword>